<keyword evidence="3" id="KW-0206">Cytoskeleton</keyword>
<feature type="compositionally biased region" description="Basic and acidic residues" evidence="4">
    <location>
        <begin position="674"/>
        <end position="694"/>
    </location>
</feature>
<feature type="compositionally biased region" description="Basic and acidic residues" evidence="4">
    <location>
        <begin position="585"/>
        <end position="599"/>
    </location>
</feature>
<dbReference type="GO" id="GO:0005813">
    <property type="term" value="C:centrosome"/>
    <property type="evidence" value="ECO:0007669"/>
    <property type="project" value="UniProtKB-SubCell"/>
</dbReference>
<reference evidence="6" key="1">
    <citation type="journal article" date="2014" name="PLoS ONE">
        <title>Transcriptome-Based Identification of ABC Transporters in the Western Tarnished Plant Bug Lygus hesperus.</title>
        <authorList>
            <person name="Hull J.J."/>
            <person name="Chaney K."/>
            <person name="Geib S.M."/>
            <person name="Fabrick J.A."/>
            <person name="Brent C.S."/>
            <person name="Walsh D."/>
            <person name="Lavine L.C."/>
        </authorList>
    </citation>
    <scope>NUCLEOTIDE SEQUENCE</scope>
</reference>
<feature type="compositionally biased region" description="Polar residues" evidence="4">
    <location>
        <begin position="218"/>
        <end position="235"/>
    </location>
</feature>
<organism evidence="6">
    <name type="scientific">Lygus hesperus</name>
    <name type="common">Western plant bug</name>
    <dbReference type="NCBI Taxonomy" id="30085"/>
    <lineage>
        <taxon>Eukaryota</taxon>
        <taxon>Metazoa</taxon>
        <taxon>Ecdysozoa</taxon>
        <taxon>Arthropoda</taxon>
        <taxon>Hexapoda</taxon>
        <taxon>Insecta</taxon>
        <taxon>Pterygota</taxon>
        <taxon>Neoptera</taxon>
        <taxon>Paraneoptera</taxon>
        <taxon>Hemiptera</taxon>
        <taxon>Heteroptera</taxon>
        <taxon>Panheteroptera</taxon>
        <taxon>Cimicomorpha</taxon>
        <taxon>Miridae</taxon>
        <taxon>Mirini</taxon>
        <taxon>Lygus</taxon>
    </lineage>
</organism>
<proteinExistence type="predicted"/>
<name>A0A0A9Y418_LYGHE</name>
<protein>
    <submittedName>
        <fullName evidence="6">Centrosomal protein C10orf90</fullName>
    </submittedName>
</protein>
<feature type="compositionally biased region" description="Basic and acidic residues" evidence="4">
    <location>
        <begin position="123"/>
        <end position="134"/>
    </location>
</feature>
<dbReference type="Pfam" id="PF15309">
    <property type="entry name" value="ALMS_motif"/>
    <property type="match status" value="1"/>
</dbReference>
<feature type="domain" description="ALMS motif" evidence="5">
    <location>
        <begin position="815"/>
        <end position="933"/>
    </location>
</feature>
<feature type="region of interest" description="Disordered" evidence="4">
    <location>
        <begin position="674"/>
        <end position="718"/>
    </location>
</feature>
<evidence type="ECO:0000256" key="1">
    <source>
        <dbReference type="ARBA" id="ARBA00004300"/>
    </source>
</evidence>
<sequence>MSDGDDELDCRRKLRSNYFQTEFVVSVKKGRGADRSTCSAPGGYDDERKKVSISIQTGHRSMVGAEEIPKERKRWVRPPLVGQASSGSDSQLSIVPVLEDDDDSDDDIVESSQEPFVSTADYPNRRDFISEKPPEGSCTVPPDNRAPSPASASSLTSGRPLEWDSGADVGYFQAYPGGTGTDKLSSLERMALGGSASLLTRSDPEGTVSNFVPPPQLPTSVPHSSTAVNTGQNQTLSTSAAVSVIGTPNAESTPNLPSFKSSGSLRRNKELTAVSHLFPEVIVQQHDHPSDSDNDCGIAKDNIPKSDEMPKRSSSLEDVGACNQQPAPFVRSQSQNNLNFHMSAHLLKMVQPQSNSSSSIATVVKGTQKLHLSDKKDSESGSGADGRANSFEYLPGTVFELPDHARSPSNDPLKTDIERGVRLLSDFVKGSQANNTILKKKLLKKVVDELLSKKYPGEEAWSSGLSPKPVSGNKGNGNSVPPNPPSTWQGLPSALGGAETSGKPWPVNSWPLELANDRCATRRGHSDELHRSEISGESGSQASLLARMDEAGKPSGTSGSTLESSSVAESSIKQHKQPLPGFRKRTIDPKHTNKDKSESRSCSSGSDWKAPATKSEKIYNQLKKKDPIKVVDPGVLRYLHSERENQLDWISKEIDHLSNLKALLEMHESLRKNVENLKKTRERKDRSSSADHRVSRPKRKPAVLTRSEPLQPLKVPKEVSSDNSWESHCYGVNVKGILKKNASTNTFASEKDRDSLKKPISYTIVFDKEKEHVRIPFSSVPVNSNYASPKTSGISIADRDALMKESRERIHQQWRVNLQEELMNKKPDYVARAEMRRQTVAELAAMREVREKNRKKILAAAITGEPAPPLPNPLGVKRVVSQKSMRQLTEKNYKRSSLVLHQQRERKKKEEMVTNRMMADMFNRNLQRRILRGETYLSNSINVL</sequence>
<dbReference type="AlphaFoldDB" id="A0A0A9Y418"/>
<feature type="compositionally biased region" description="Acidic residues" evidence="4">
    <location>
        <begin position="98"/>
        <end position="109"/>
    </location>
</feature>
<feature type="region of interest" description="Disordered" evidence="4">
    <location>
        <begin position="549"/>
        <end position="611"/>
    </location>
</feature>
<feature type="region of interest" description="Disordered" evidence="4">
    <location>
        <begin position="368"/>
        <end position="389"/>
    </location>
</feature>
<reference evidence="6" key="2">
    <citation type="submission" date="2014-07" db="EMBL/GenBank/DDBJ databases">
        <authorList>
            <person name="Hull J."/>
        </authorList>
    </citation>
    <scope>NUCLEOTIDE SEQUENCE</scope>
</reference>
<evidence type="ECO:0000313" key="6">
    <source>
        <dbReference type="EMBL" id="JAG25858.1"/>
    </source>
</evidence>
<feature type="region of interest" description="Disordered" evidence="4">
    <location>
        <begin position="197"/>
        <end position="235"/>
    </location>
</feature>
<feature type="compositionally biased region" description="Low complexity" evidence="4">
    <location>
        <begin position="555"/>
        <end position="571"/>
    </location>
</feature>
<accession>A0A0A9Y418</accession>
<evidence type="ECO:0000256" key="3">
    <source>
        <dbReference type="ARBA" id="ARBA00023212"/>
    </source>
</evidence>
<feature type="region of interest" description="Disordered" evidence="4">
    <location>
        <begin position="458"/>
        <end position="509"/>
    </location>
</feature>
<feature type="region of interest" description="Disordered" evidence="4">
    <location>
        <begin position="521"/>
        <end position="540"/>
    </location>
</feature>
<feature type="compositionally biased region" description="Basic and acidic residues" evidence="4">
    <location>
        <begin position="521"/>
        <end position="534"/>
    </location>
</feature>
<feature type="region of interest" description="Disordered" evidence="4">
    <location>
        <begin position="60"/>
        <end position="162"/>
    </location>
</feature>
<feature type="compositionally biased region" description="Basic and acidic residues" evidence="4">
    <location>
        <begin position="302"/>
        <end position="314"/>
    </location>
</feature>
<evidence type="ECO:0000259" key="5">
    <source>
        <dbReference type="Pfam" id="PF15309"/>
    </source>
</evidence>
<comment type="subcellular location">
    <subcellularLocation>
        <location evidence="1">Cytoplasm</location>
        <location evidence="1">Cytoskeleton</location>
        <location evidence="1">Microtubule organizing center</location>
        <location evidence="1">Centrosome</location>
    </subcellularLocation>
</comment>
<gene>
    <name evidence="6" type="ORF">CM83_81397</name>
</gene>
<dbReference type="EMBL" id="GBHO01017746">
    <property type="protein sequence ID" value="JAG25858.1"/>
    <property type="molecule type" value="Transcribed_RNA"/>
</dbReference>
<evidence type="ECO:0000256" key="4">
    <source>
        <dbReference type="SAM" id="MobiDB-lite"/>
    </source>
</evidence>
<evidence type="ECO:0000256" key="2">
    <source>
        <dbReference type="ARBA" id="ARBA00022490"/>
    </source>
</evidence>
<keyword evidence="2" id="KW-0963">Cytoplasm</keyword>
<dbReference type="InterPro" id="IPR029299">
    <property type="entry name" value="ALMS_motif"/>
</dbReference>
<feature type="region of interest" description="Disordered" evidence="4">
    <location>
        <begin position="286"/>
        <end position="314"/>
    </location>
</feature>
<feature type="compositionally biased region" description="Low complexity" evidence="4">
    <location>
        <begin position="467"/>
        <end position="480"/>
    </location>
</feature>
<feature type="compositionally biased region" description="Polar residues" evidence="4">
    <location>
        <begin position="83"/>
        <end position="93"/>
    </location>
</feature>